<dbReference type="Gramene" id="RZC68065">
    <property type="protein sequence ID" value="RZC68065"/>
    <property type="gene ID" value="C5167_031319"/>
</dbReference>
<dbReference type="Proteomes" id="UP000316621">
    <property type="component" value="Chromosome 7"/>
</dbReference>
<name>A0A4Y7K7U2_PAPSO</name>
<feature type="compositionally biased region" description="Pro residues" evidence="1">
    <location>
        <begin position="256"/>
        <end position="271"/>
    </location>
</feature>
<sequence length="395" mass="42545">MRIIWRQSPGLFNSPSVFAILTICLIVSTDMATAWKRDMCTPGDIYMDSRNHPGKGTGCEFCENWCSKQCLDLHLPAVSYGCLVAGDNDIRCKCCCGRSSSSVSSSSLPTLIPHQPESEFNGGWPHDYNICEPGEDYDKIERIDGRYCINNPSCEEKCRGKGRWLTRAECVAGGQAVPNPSYKWYEQCCCGKSKPPSPPPPPPTPAPLLPPPTPPPPPPPSPPSPPPPSPTPAPLFPPPTTPPPPPPSSAPLHVSPQPPPPPPQWCKPPKPSLSPPSSPCFPLPSPPPPPKNMCHFQDIYVSINRDCGTCPSECKKKCSGMDSSMVTQRCTVEPCSQLCECCCKNNTPPGPPLSNSPPLQTPPIKDCSICISDHCKEKCSAGGVLFPELECLSSS</sequence>
<evidence type="ECO:0000256" key="1">
    <source>
        <dbReference type="SAM" id="MobiDB-lite"/>
    </source>
</evidence>
<feature type="region of interest" description="Disordered" evidence="1">
    <location>
        <begin position="199"/>
        <end position="271"/>
    </location>
</feature>
<feature type="compositionally biased region" description="Pro residues" evidence="1">
    <location>
        <begin position="199"/>
        <end position="249"/>
    </location>
</feature>
<reference evidence="3 4" key="1">
    <citation type="journal article" date="2018" name="Science">
        <title>The opium poppy genome and morphinan production.</title>
        <authorList>
            <person name="Guo L."/>
            <person name="Winzer T."/>
            <person name="Yang X."/>
            <person name="Li Y."/>
            <person name="Ning Z."/>
            <person name="He Z."/>
            <person name="Teodor R."/>
            <person name="Lu Y."/>
            <person name="Bowser T.A."/>
            <person name="Graham I.A."/>
            <person name="Ye K."/>
        </authorList>
    </citation>
    <scope>NUCLEOTIDE SEQUENCE [LARGE SCALE GENOMIC DNA]</scope>
    <source>
        <strain evidence="4">cv. HN1</strain>
        <tissue evidence="3">Leaves</tissue>
    </source>
</reference>
<keyword evidence="4" id="KW-1185">Reference proteome</keyword>
<evidence type="ECO:0000313" key="3">
    <source>
        <dbReference type="EMBL" id="RZC68065.1"/>
    </source>
</evidence>
<gene>
    <name evidence="3" type="ORF">C5167_031319</name>
</gene>
<dbReference type="EMBL" id="CM010721">
    <property type="protein sequence ID" value="RZC68065.1"/>
    <property type="molecule type" value="Genomic_DNA"/>
</dbReference>
<keyword evidence="2" id="KW-0732">Signal</keyword>
<evidence type="ECO:0000256" key="2">
    <source>
        <dbReference type="SAM" id="SignalP"/>
    </source>
</evidence>
<protein>
    <submittedName>
        <fullName evidence="3">Uncharacterized protein</fullName>
    </submittedName>
</protein>
<dbReference type="PRINTS" id="PR01217">
    <property type="entry name" value="PRICHEXTENSN"/>
</dbReference>
<feature type="signal peptide" evidence="2">
    <location>
        <begin position="1"/>
        <end position="34"/>
    </location>
</feature>
<feature type="chain" id="PRO_5021447579" evidence="2">
    <location>
        <begin position="35"/>
        <end position="395"/>
    </location>
</feature>
<dbReference type="OrthoDB" id="1913059at2759"/>
<accession>A0A4Y7K7U2</accession>
<proteinExistence type="predicted"/>
<dbReference type="OMA" id="DYNICEP"/>
<organism evidence="3 4">
    <name type="scientific">Papaver somniferum</name>
    <name type="common">Opium poppy</name>
    <dbReference type="NCBI Taxonomy" id="3469"/>
    <lineage>
        <taxon>Eukaryota</taxon>
        <taxon>Viridiplantae</taxon>
        <taxon>Streptophyta</taxon>
        <taxon>Embryophyta</taxon>
        <taxon>Tracheophyta</taxon>
        <taxon>Spermatophyta</taxon>
        <taxon>Magnoliopsida</taxon>
        <taxon>Ranunculales</taxon>
        <taxon>Papaveraceae</taxon>
        <taxon>Papaveroideae</taxon>
        <taxon>Papaver</taxon>
    </lineage>
</organism>
<evidence type="ECO:0000313" key="4">
    <source>
        <dbReference type="Proteomes" id="UP000316621"/>
    </source>
</evidence>
<dbReference type="AlphaFoldDB" id="A0A4Y7K7U2"/>